<proteinExistence type="predicted"/>
<dbReference type="AlphaFoldDB" id="A0A9W8JAS5"/>
<evidence type="ECO:0000259" key="2">
    <source>
        <dbReference type="PROSITE" id="PS50011"/>
    </source>
</evidence>
<dbReference type="InterPro" id="IPR011009">
    <property type="entry name" value="Kinase-like_dom_sf"/>
</dbReference>
<feature type="region of interest" description="Disordered" evidence="1">
    <location>
        <begin position="167"/>
        <end position="230"/>
    </location>
</feature>
<feature type="compositionally biased region" description="Basic and acidic residues" evidence="1">
    <location>
        <begin position="167"/>
        <end position="184"/>
    </location>
</feature>
<dbReference type="Proteomes" id="UP001140091">
    <property type="component" value="Unassembled WGS sequence"/>
</dbReference>
<dbReference type="InterPro" id="IPR008271">
    <property type="entry name" value="Ser/Thr_kinase_AS"/>
</dbReference>
<evidence type="ECO:0000313" key="4">
    <source>
        <dbReference type="Proteomes" id="UP001140091"/>
    </source>
</evidence>
<protein>
    <recommendedName>
        <fullName evidence="2">Protein kinase domain-containing protein</fullName>
    </recommendedName>
</protein>
<sequence>MSEPDILEVWCLATIGSGKQLASIGQPFPVEVRPADNVHRLKRGAVGMSMLLRDTPIADFAALRPIDSESFSLSHWKDFNKKLSELGGAHKLEVLPSDQRIAHLGLEKGDIVIFSTLVQAFSSVSQGKDVSESPHLKTLHKDHRHLVMSAHQQGVVRDEDLKLSKVIEEENPEDPIRNFEKELESATSDSNNNAPSDSNDNTPPSLNDSALPSSDNAFSGSHDITMSDTNPEADNYKYTCSLAELHHLQMDCYDENLANAAIFFPFAFGLRRRPNFSFEFATFNWPFKMFIQVDEAVFSYNPRSDFLFTYGRLPQFIGEVQSQKNKADRNRMLLQAAYVVKFSNTLLKKHKVANDFRLLTAYINNNGEVERSIVYQDKGNDDEVKYTTPLIFDLNKRYELLAFLRELYNFASRMEREYSDEDLEDAQAEMEKLESESSTSARHPDVRAWTARPKTEDGSDSEPEQQKPADGGDEFIMQFKAEGYEVEPQVIGDGSVDSWELEGSPPPSRIWTVYKQSDVQRTNPQIAKRVHRSSSQELEILRYLHSRPSPSPYIITLEYHFTVGAATYLVFPKLNHVNDDSLRRRKIKQPCQSLVLGVAYLHMNGVAHLDLKPDNLLYDAAGQLKIIDFDVAVRVKDEEQEIEGYRGTPGWTAPEMGHEGGPKRRYSAIKADRWACGRILQAFLKYEPAGGLTTLVQCLMARDPSERPSLVRCGMGGLHRAGSV</sequence>
<dbReference type="Pfam" id="PF00069">
    <property type="entry name" value="Pkinase"/>
    <property type="match status" value="1"/>
</dbReference>
<dbReference type="PANTHER" id="PTHR44167:SF24">
    <property type="entry name" value="SERINE_THREONINE-PROTEIN KINASE CHK2"/>
    <property type="match status" value="1"/>
</dbReference>
<feature type="region of interest" description="Disordered" evidence="1">
    <location>
        <begin position="421"/>
        <end position="471"/>
    </location>
</feature>
<feature type="compositionally biased region" description="Low complexity" evidence="1">
    <location>
        <begin position="185"/>
        <end position="209"/>
    </location>
</feature>
<comment type="caution">
    <text evidence="3">The sequence shown here is derived from an EMBL/GenBank/DDBJ whole genome shotgun (WGS) entry which is preliminary data.</text>
</comment>
<dbReference type="Gene3D" id="1.10.510.10">
    <property type="entry name" value="Transferase(Phosphotransferase) domain 1"/>
    <property type="match status" value="1"/>
</dbReference>
<feature type="non-terminal residue" evidence="3">
    <location>
        <position position="724"/>
    </location>
</feature>
<dbReference type="InterPro" id="IPR000719">
    <property type="entry name" value="Prot_kinase_dom"/>
</dbReference>
<evidence type="ECO:0000256" key="1">
    <source>
        <dbReference type="SAM" id="MobiDB-lite"/>
    </source>
</evidence>
<organism evidence="3 4">
    <name type="scientific">Candolleomyces eurysporus</name>
    <dbReference type="NCBI Taxonomy" id="2828524"/>
    <lineage>
        <taxon>Eukaryota</taxon>
        <taxon>Fungi</taxon>
        <taxon>Dikarya</taxon>
        <taxon>Basidiomycota</taxon>
        <taxon>Agaricomycotina</taxon>
        <taxon>Agaricomycetes</taxon>
        <taxon>Agaricomycetidae</taxon>
        <taxon>Agaricales</taxon>
        <taxon>Agaricineae</taxon>
        <taxon>Psathyrellaceae</taxon>
        <taxon>Candolleomyces</taxon>
    </lineage>
</organism>
<dbReference type="GO" id="GO:0005524">
    <property type="term" value="F:ATP binding"/>
    <property type="evidence" value="ECO:0007669"/>
    <property type="project" value="InterPro"/>
</dbReference>
<keyword evidence="4" id="KW-1185">Reference proteome</keyword>
<dbReference type="SUPFAM" id="SSF56112">
    <property type="entry name" value="Protein kinase-like (PK-like)"/>
    <property type="match status" value="1"/>
</dbReference>
<dbReference type="SMART" id="SM00220">
    <property type="entry name" value="S_TKc"/>
    <property type="match status" value="1"/>
</dbReference>
<dbReference type="PROSITE" id="PS50011">
    <property type="entry name" value="PROTEIN_KINASE_DOM"/>
    <property type="match status" value="1"/>
</dbReference>
<feature type="compositionally biased region" description="Polar residues" evidence="1">
    <location>
        <begin position="210"/>
        <end position="230"/>
    </location>
</feature>
<dbReference type="EMBL" id="JANBPK010000867">
    <property type="protein sequence ID" value="KAJ2929563.1"/>
    <property type="molecule type" value="Genomic_DNA"/>
</dbReference>
<name>A0A9W8JAS5_9AGAR</name>
<dbReference type="CDD" id="cd00180">
    <property type="entry name" value="PKc"/>
    <property type="match status" value="1"/>
</dbReference>
<evidence type="ECO:0000313" key="3">
    <source>
        <dbReference type="EMBL" id="KAJ2929563.1"/>
    </source>
</evidence>
<feature type="domain" description="Protein kinase" evidence="2">
    <location>
        <begin position="485"/>
        <end position="724"/>
    </location>
</feature>
<dbReference type="PANTHER" id="PTHR44167">
    <property type="entry name" value="OVARIAN-SPECIFIC SERINE/THREONINE-PROTEIN KINASE LOK-RELATED"/>
    <property type="match status" value="1"/>
</dbReference>
<dbReference type="PROSITE" id="PS00108">
    <property type="entry name" value="PROTEIN_KINASE_ST"/>
    <property type="match status" value="1"/>
</dbReference>
<gene>
    <name evidence="3" type="ORF">H1R20_g7533</name>
</gene>
<dbReference type="GO" id="GO:0004672">
    <property type="term" value="F:protein kinase activity"/>
    <property type="evidence" value="ECO:0007669"/>
    <property type="project" value="InterPro"/>
</dbReference>
<reference evidence="3" key="1">
    <citation type="submission" date="2022-06" db="EMBL/GenBank/DDBJ databases">
        <title>Genome Sequence of Candolleomyces eurysporus.</title>
        <authorList>
            <person name="Buettner E."/>
        </authorList>
    </citation>
    <scope>NUCLEOTIDE SEQUENCE</scope>
    <source>
        <strain evidence="3">VTCC 930004</strain>
    </source>
</reference>
<dbReference type="OrthoDB" id="4062651at2759"/>
<accession>A0A9W8JAS5</accession>